<dbReference type="SUPFAM" id="SSF53335">
    <property type="entry name" value="S-adenosyl-L-methionine-dependent methyltransferases"/>
    <property type="match status" value="1"/>
</dbReference>
<gene>
    <name evidence="1" type="ORF">SAMN05443665_100473</name>
</gene>
<dbReference type="EMBL" id="FZOR01000004">
    <property type="protein sequence ID" value="SNS44430.1"/>
    <property type="molecule type" value="Genomic_DNA"/>
</dbReference>
<reference evidence="1 2" key="1">
    <citation type="submission" date="2017-06" db="EMBL/GenBank/DDBJ databases">
        <authorList>
            <person name="Kim H.J."/>
            <person name="Triplett B.A."/>
        </authorList>
    </citation>
    <scope>NUCLEOTIDE SEQUENCE [LARGE SCALE GENOMIC DNA]</scope>
    <source>
        <strain evidence="1 2">DSM 44715</strain>
    </source>
</reference>
<sequence>MDWLQRPFGPYRTPDEIARWMKPVEEAICIPWHGTVDSYRTMIGDAGFEVLTAEDLYPGVECWGSTPPEDRARWLTYDGPDGARFQEGKRALDAARGAGVFTVGSFTARRPDY</sequence>
<name>A0A239EI48_9ACTN</name>
<proteinExistence type="predicted"/>
<dbReference type="AlphaFoldDB" id="A0A239EI48"/>
<keyword evidence="2" id="KW-1185">Reference proteome</keyword>
<dbReference type="InterPro" id="IPR029063">
    <property type="entry name" value="SAM-dependent_MTases_sf"/>
</dbReference>
<accession>A0A239EI48</accession>
<organism evidence="1 2">
    <name type="scientific">Actinomadura meyerae</name>
    <dbReference type="NCBI Taxonomy" id="240840"/>
    <lineage>
        <taxon>Bacteria</taxon>
        <taxon>Bacillati</taxon>
        <taxon>Actinomycetota</taxon>
        <taxon>Actinomycetes</taxon>
        <taxon>Streptosporangiales</taxon>
        <taxon>Thermomonosporaceae</taxon>
        <taxon>Actinomadura</taxon>
    </lineage>
</organism>
<dbReference type="Proteomes" id="UP000198318">
    <property type="component" value="Unassembled WGS sequence"/>
</dbReference>
<protein>
    <submittedName>
        <fullName evidence="1">Uncharacterized protein</fullName>
    </submittedName>
</protein>
<evidence type="ECO:0000313" key="2">
    <source>
        <dbReference type="Proteomes" id="UP000198318"/>
    </source>
</evidence>
<evidence type="ECO:0000313" key="1">
    <source>
        <dbReference type="EMBL" id="SNS44430.1"/>
    </source>
</evidence>